<name>W7TIF2_9STRA</name>
<evidence type="ECO:0000259" key="19">
    <source>
        <dbReference type="Pfam" id="PF00925"/>
    </source>
</evidence>
<dbReference type="GO" id="GO:0008686">
    <property type="term" value="F:3,4-dihydroxy-2-butanone-4-phosphate synthase activity"/>
    <property type="evidence" value="ECO:0007669"/>
    <property type="project" value="InterPro"/>
</dbReference>
<dbReference type="InterPro" id="IPR000422">
    <property type="entry name" value="DHBP_synthase_RibB"/>
</dbReference>
<dbReference type="GO" id="GO:0009231">
    <property type="term" value="P:riboflavin biosynthetic process"/>
    <property type="evidence" value="ECO:0007669"/>
    <property type="project" value="UniProtKB-UniPathway"/>
</dbReference>
<feature type="compositionally biased region" description="Low complexity" evidence="17">
    <location>
        <begin position="182"/>
        <end position="192"/>
    </location>
</feature>
<gene>
    <name evidence="20" type="ORF">Naga_100158g13</name>
</gene>
<dbReference type="InterPro" id="IPR032677">
    <property type="entry name" value="GTP_cyclohydro_II"/>
</dbReference>
<comment type="caution">
    <text evidence="20">The sequence shown here is derived from an EMBL/GenBank/DDBJ whole genome shotgun (WGS) entry which is preliminary data.</text>
</comment>
<dbReference type="Proteomes" id="UP000019335">
    <property type="component" value="Chromosome 17"/>
</dbReference>
<keyword evidence="9" id="KW-0547">Nucleotide-binding</keyword>
<evidence type="ECO:0000256" key="14">
    <source>
        <dbReference type="ARBA" id="ARBA00023211"/>
    </source>
</evidence>
<keyword evidence="11" id="KW-0862">Zinc</keyword>
<keyword evidence="21" id="KW-1185">Reference proteome</keyword>
<feature type="region of interest" description="Disordered" evidence="17">
    <location>
        <begin position="81"/>
        <end position="238"/>
    </location>
</feature>
<evidence type="ECO:0000256" key="5">
    <source>
        <dbReference type="ARBA" id="ARBA00004904"/>
    </source>
</evidence>
<evidence type="ECO:0000313" key="20">
    <source>
        <dbReference type="EMBL" id="EWM23288.1"/>
    </source>
</evidence>
<dbReference type="PANTHER" id="PTHR21327:SF18">
    <property type="entry name" value="3,4-DIHYDROXY-2-BUTANONE 4-PHOSPHATE SYNTHASE"/>
    <property type="match status" value="1"/>
</dbReference>
<feature type="domain" description="GTP cyclohydrolase II" evidence="19">
    <location>
        <begin position="271"/>
        <end position="437"/>
    </location>
</feature>
<evidence type="ECO:0000256" key="13">
    <source>
        <dbReference type="ARBA" id="ARBA00023134"/>
    </source>
</evidence>
<keyword evidence="8" id="KW-0479">Metal-binding</keyword>
<comment type="catalytic activity">
    <reaction evidence="16">
        <text>GTP + 4 H2O = 2,5-diamino-6-hydroxy-4-(5-phosphoribosylamino)-pyrimidine + formate + 2 phosphate + 3 H(+)</text>
        <dbReference type="Rhea" id="RHEA:23704"/>
        <dbReference type="ChEBI" id="CHEBI:15377"/>
        <dbReference type="ChEBI" id="CHEBI:15378"/>
        <dbReference type="ChEBI" id="CHEBI:15740"/>
        <dbReference type="ChEBI" id="CHEBI:37565"/>
        <dbReference type="ChEBI" id="CHEBI:43474"/>
        <dbReference type="ChEBI" id="CHEBI:58614"/>
        <dbReference type="EC" id="3.5.4.25"/>
    </reaction>
</comment>
<dbReference type="SUPFAM" id="SSF55821">
    <property type="entry name" value="YrdC/RibB"/>
    <property type="match status" value="1"/>
</dbReference>
<keyword evidence="10 20" id="KW-0378">Hydrolase</keyword>
<evidence type="ECO:0000313" key="21">
    <source>
        <dbReference type="Proteomes" id="UP000019335"/>
    </source>
</evidence>
<keyword evidence="7" id="KW-0686">Riboflavin biosynthesis</keyword>
<dbReference type="InterPro" id="IPR000926">
    <property type="entry name" value="RibA"/>
</dbReference>
<feature type="compositionally biased region" description="Basic residues" evidence="17">
    <location>
        <begin position="222"/>
        <end position="231"/>
    </location>
</feature>
<dbReference type="OrthoDB" id="60371at2759"/>
<dbReference type="EMBL" id="AZIL01001692">
    <property type="protein sequence ID" value="EWM23288.1"/>
    <property type="molecule type" value="Genomic_DNA"/>
</dbReference>
<accession>W7TIF2</accession>
<comment type="cofactor">
    <cofactor evidence="2">
        <name>Mg(2+)</name>
        <dbReference type="ChEBI" id="CHEBI:18420"/>
    </cofactor>
</comment>
<dbReference type="NCBIfam" id="TIGR00506">
    <property type="entry name" value="ribB"/>
    <property type="match status" value="1"/>
</dbReference>
<evidence type="ECO:0000256" key="17">
    <source>
        <dbReference type="SAM" id="MobiDB-lite"/>
    </source>
</evidence>
<dbReference type="Pfam" id="PF00925">
    <property type="entry name" value="GTP_cyclohydro2"/>
    <property type="match status" value="1"/>
</dbReference>
<dbReference type="FunFam" id="3.90.870.10:FF:000001">
    <property type="entry name" value="Riboflavin biosynthesis protein RibBA"/>
    <property type="match status" value="1"/>
</dbReference>
<dbReference type="UniPathway" id="UPA00275">
    <property type="reaction ID" value="UER00400"/>
</dbReference>
<evidence type="ECO:0000256" key="4">
    <source>
        <dbReference type="ARBA" id="ARBA00004853"/>
    </source>
</evidence>
<evidence type="ECO:0000256" key="8">
    <source>
        <dbReference type="ARBA" id="ARBA00022723"/>
    </source>
</evidence>
<keyword evidence="18" id="KW-1133">Transmembrane helix</keyword>
<feature type="compositionally biased region" description="Basic and acidic residues" evidence="17">
    <location>
        <begin position="499"/>
        <end position="514"/>
    </location>
</feature>
<organism evidence="20 21">
    <name type="scientific">Nannochloropsis gaditana</name>
    <dbReference type="NCBI Taxonomy" id="72520"/>
    <lineage>
        <taxon>Eukaryota</taxon>
        <taxon>Sar</taxon>
        <taxon>Stramenopiles</taxon>
        <taxon>Ochrophyta</taxon>
        <taxon>Eustigmatophyceae</taxon>
        <taxon>Eustigmatales</taxon>
        <taxon>Monodopsidaceae</taxon>
        <taxon>Nannochloropsis</taxon>
    </lineage>
</organism>
<dbReference type="Gene3D" id="3.90.870.10">
    <property type="entry name" value="DHBP synthase"/>
    <property type="match status" value="1"/>
</dbReference>
<evidence type="ECO:0000256" key="9">
    <source>
        <dbReference type="ARBA" id="ARBA00022741"/>
    </source>
</evidence>
<evidence type="ECO:0000256" key="12">
    <source>
        <dbReference type="ARBA" id="ARBA00022842"/>
    </source>
</evidence>
<evidence type="ECO:0000256" key="11">
    <source>
        <dbReference type="ARBA" id="ARBA00022833"/>
    </source>
</evidence>
<keyword evidence="18" id="KW-0472">Membrane</keyword>
<evidence type="ECO:0000256" key="18">
    <source>
        <dbReference type="SAM" id="Phobius"/>
    </source>
</evidence>
<feature type="compositionally biased region" description="Pro residues" evidence="17">
    <location>
        <begin position="194"/>
        <end position="212"/>
    </location>
</feature>
<evidence type="ECO:0000256" key="3">
    <source>
        <dbReference type="ARBA" id="ARBA00001947"/>
    </source>
</evidence>
<dbReference type="NCBIfam" id="NF001591">
    <property type="entry name" value="PRK00393.1"/>
    <property type="match status" value="1"/>
</dbReference>
<dbReference type="GO" id="GO:0046872">
    <property type="term" value="F:metal ion binding"/>
    <property type="evidence" value="ECO:0007669"/>
    <property type="project" value="UniProtKB-KW"/>
</dbReference>
<dbReference type="GO" id="GO:0005829">
    <property type="term" value="C:cytosol"/>
    <property type="evidence" value="ECO:0007669"/>
    <property type="project" value="TreeGrafter"/>
</dbReference>
<feature type="compositionally biased region" description="Low complexity" evidence="17">
    <location>
        <begin position="138"/>
        <end position="152"/>
    </location>
</feature>
<comment type="pathway">
    <text evidence="4">Cofactor biosynthesis; riboflavin biosynthesis; 5-amino-6-(D-ribitylamino)uracil from GTP: step 1/4.</text>
</comment>
<evidence type="ECO:0000256" key="15">
    <source>
        <dbReference type="ARBA" id="ARBA00023239"/>
    </source>
</evidence>
<comment type="cofactor">
    <cofactor evidence="1">
        <name>Mn(2+)</name>
        <dbReference type="ChEBI" id="CHEBI:29035"/>
    </cofactor>
</comment>
<evidence type="ECO:0000256" key="7">
    <source>
        <dbReference type="ARBA" id="ARBA00022619"/>
    </source>
</evidence>
<reference evidence="20 21" key="1">
    <citation type="journal article" date="2014" name="Mol. Plant">
        <title>Chromosome Scale Genome Assembly and Transcriptome Profiling of Nannochloropsis gaditana in Nitrogen Depletion.</title>
        <authorList>
            <person name="Corteggiani Carpinelli E."/>
            <person name="Telatin A."/>
            <person name="Vitulo N."/>
            <person name="Forcato C."/>
            <person name="D'Angelo M."/>
            <person name="Schiavon R."/>
            <person name="Vezzi A."/>
            <person name="Giacometti G.M."/>
            <person name="Morosinotto T."/>
            <person name="Valle G."/>
        </authorList>
    </citation>
    <scope>NUCLEOTIDE SEQUENCE [LARGE SCALE GENOMIC DNA]</scope>
    <source>
        <strain evidence="20 21">B-31</strain>
    </source>
</reference>
<protein>
    <submittedName>
        <fullName evidence="20">Gtp cyclohydrolase</fullName>
    </submittedName>
</protein>
<dbReference type="Pfam" id="PF00926">
    <property type="entry name" value="DHBP_synthase"/>
    <property type="match status" value="1"/>
</dbReference>
<feature type="compositionally biased region" description="Polar residues" evidence="17">
    <location>
        <begin position="112"/>
        <end position="127"/>
    </location>
</feature>
<dbReference type="Gene3D" id="3.40.50.10990">
    <property type="entry name" value="GTP cyclohydrolase II"/>
    <property type="match status" value="1"/>
</dbReference>
<keyword evidence="12" id="KW-0460">Magnesium</keyword>
<dbReference type="GO" id="GO:0005525">
    <property type="term" value="F:GTP binding"/>
    <property type="evidence" value="ECO:0007669"/>
    <property type="project" value="UniProtKB-KW"/>
</dbReference>
<dbReference type="AlphaFoldDB" id="W7TIF2"/>
<evidence type="ECO:0000256" key="1">
    <source>
        <dbReference type="ARBA" id="ARBA00001936"/>
    </source>
</evidence>
<dbReference type="CDD" id="cd00641">
    <property type="entry name" value="GTP_cyclohydro2"/>
    <property type="match status" value="1"/>
</dbReference>
<evidence type="ECO:0000256" key="10">
    <source>
        <dbReference type="ARBA" id="ARBA00022801"/>
    </source>
</evidence>
<comment type="cofactor">
    <cofactor evidence="3">
        <name>Zn(2+)</name>
        <dbReference type="ChEBI" id="CHEBI:29105"/>
    </cofactor>
</comment>
<feature type="compositionally biased region" description="Basic and acidic residues" evidence="17">
    <location>
        <begin position="473"/>
        <end position="482"/>
    </location>
</feature>
<dbReference type="SUPFAM" id="SSF142695">
    <property type="entry name" value="RibA-like"/>
    <property type="match status" value="1"/>
</dbReference>
<feature type="region of interest" description="Disordered" evidence="17">
    <location>
        <begin position="470"/>
        <end position="542"/>
    </location>
</feature>
<evidence type="ECO:0000256" key="2">
    <source>
        <dbReference type="ARBA" id="ARBA00001946"/>
    </source>
</evidence>
<keyword evidence="15" id="KW-0456">Lyase</keyword>
<keyword evidence="13" id="KW-0342">GTP-binding</keyword>
<dbReference type="InterPro" id="IPR036144">
    <property type="entry name" value="RibA-like_sf"/>
</dbReference>
<keyword evidence="14" id="KW-0464">Manganese</keyword>
<dbReference type="GO" id="GO:0003935">
    <property type="term" value="F:GTP cyclohydrolase II activity"/>
    <property type="evidence" value="ECO:0007669"/>
    <property type="project" value="UniProtKB-EC"/>
</dbReference>
<dbReference type="PANTHER" id="PTHR21327">
    <property type="entry name" value="GTP CYCLOHYDROLASE II-RELATED"/>
    <property type="match status" value="1"/>
</dbReference>
<keyword evidence="18" id="KW-0812">Transmembrane</keyword>
<evidence type="ECO:0000256" key="16">
    <source>
        <dbReference type="ARBA" id="ARBA00049295"/>
    </source>
</evidence>
<sequence length="796" mass="84524">MRGQFEGLKKTPVSPSVIDCPCPSRTCTSSTKASRSSSSRYRSNYFCALVLFVCINVIGATPVAPPPSFWPVRGGATTSLTSAKTVASSPSPGTGSSNINTSNKSRRPPASAISTTSMLETDESPSLLSAPPKPGPSPSTAANSTTAASSGPILFGDRILLSPSRRRETASASGGAMPASFSRVPTGTGRPGRSPKPPSSPLPPPASAPSPPSSTVASPSHSLHHSHRKHVPVGEEEEGSVTALDLAMADIQKPTPVLLAEGPAFVFEFISQCELPTDRGLFHLRAYRYTHKTGRRQVVEPVVLFQGEHRGGKQVWVRVHDQCLTSEVLGSRRCDCKEQLEMALDRIVGNGSEGGLVIYLPQEGRGIGLANKVAAYALQEQGLDTVDANLFLGFGDDERTYDYVSFILQDLGIESIRLATNNPFKTRSLRAAGVQVDGVDGLQPSANRHNLHYLRTKILKMEHAMELRLGGGEGREGEREEGGSLDGTEAATTPEVLTESDRNSLSSEKERILDQEGLEEELEEEREEGGRRGNGEGSVEDKVGAGVSAGTLARSEGPQTGEAGEKAAKAAAAAAAAAAEAEKKLQAPGYCFGKATVEAAINAVAAGKMVVVVDDEDRENEGDIIMAADKVTTEAMAFIVRHCSGVVCVSLEGEDLDRLALPPMIAENEDPKHTAFTVSVDYKHNTTTGISAHDRAATLRALADPASRASDFTRPGHIFPLRYSPGGVRNRRGHTEAALDLSKLAGRRPVGVLCEICSEDGSMARLPELREFCARHNLVLTSIADLVAYRVEHEGS</sequence>
<feature type="compositionally biased region" description="Acidic residues" evidence="17">
    <location>
        <begin position="516"/>
        <end position="527"/>
    </location>
</feature>
<dbReference type="HAMAP" id="MF_00180">
    <property type="entry name" value="RibB"/>
    <property type="match status" value="1"/>
</dbReference>
<feature type="compositionally biased region" description="Polar residues" evidence="17">
    <location>
        <begin position="81"/>
        <end position="103"/>
    </location>
</feature>
<feature type="compositionally biased region" description="Basic and acidic residues" evidence="17">
    <location>
        <begin position="528"/>
        <end position="542"/>
    </location>
</feature>
<comment type="pathway">
    <text evidence="5">Cofactor biosynthesis; riboflavin biosynthesis; 2-hydroxy-3-oxobutyl phosphate from D-ribulose 5-phosphate: step 1/1.</text>
</comment>
<feature type="transmembrane region" description="Helical" evidence="18">
    <location>
        <begin position="45"/>
        <end position="64"/>
    </location>
</feature>
<comment type="similarity">
    <text evidence="6">In the N-terminal section; belongs to the DHBP synthase family.</text>
</comment>
<dbReference type="InterPro" id="IPR017945">
    <property type="entry name" value="DHBP_synth_RibB-like_a/b_dom"/>
</dbReference>
<evidence type="ECO:0000256" key="6">
    <source>
        <dbReference type="ARBA" id="ARBA00005520"/>
    </source>
</evidence>
<proteinExistence type="inferred from homology"/>